<dbReference type="GO" id="GO:0007165">
    <property type="term" value="P:signal transduction"/>
    <property type="evidence" value="ECO:0007669"/>
    <property type="project" value="UniProtKB-KW"/>
</dbReference>
<dbReference type="SMART" id="SM00283">
    <property type="entry name" value="MA"/>
    <property type="match status" value="1"/>
</dbReference>
<name>A0A9X3EC38_9GAMM</name>
<dbReference type="InterPro" id="IPR000727">
    <property type="entry name" value="T_SNARE_dom"/>
</dbReference>
<feature type="domain" description="Methyl-accepting transducer" evidence="6">
    <location>
        <begin position="1"/>
        <end position="167"/>
    </location>
</feature>
<dbReference type="SUPFAM" id="SSF58104">
    <property type="entry name" value="Methyl-accepting chemotaxis protein (MCP) signaling domain"/>
    <property type="match status" value="1"/>
</dbReference>
<dbReference type="PANTHER" id="PTHR32089">
    <property type="entry name" value="METHYL-ACCEPTING CHEMOTAXIS PROTEIN MCPB"/>
    <property type="match status" value="1"/>
</dbReference>
<dbReference type="GO" id="GO:0006935">
    <property type="term" value="P:chemotaxis"/>
    <property type="evidence" value="ECO:0007669"/>
    <property type="project" value="InterPro"/>
</dbReference>
<dbReference type="Pfam" id="PF00015">
    <property type="entry name" value="MCPsignal"/>
    <property type="match status" value="1"/>
</dbReference>
<gene>
    <name evidence="8" type="ORF">OUO13_06485</name>
</gene>
<dbReference type="GO" id="GO:0004888">
    <property type="term" value="F:transmembrane signaling receptor activity"/>
    <property type="evidence" value="ECO:0007669"/>
    <property type="project" value="InterPro"/>
</dbReference>
<comment type="similarity">
    <text evidence="4">Belongs to the methyl-accepting chemotaxis (MCP) protein family.</text>
</comment>
<dbReference type="PROSITE" id="PS50192">
    <property type="entry name" value="T_SNARE"/>
    <property type="match status" value="1"/>
</dbReference>
<evidence type="ECO:0000259" key="6">
    <source>
        <dbReference type="PROSITE" id="PS50111"/>
    </source>
</evidence>
<dbReference type="InterPro" id="IPR004090">
    <property type="entry name" value="Chemotax_Me-accpt_rcpt"/>
</dbReference>
<dbReference type="Gene3D" id="1.10.287.950">
    <property type="entry name" value="Methyl-accepting chemotaxis protein"/>
    <property type="match status" value="1"/>
</dbReference>
<organism evidence="8 9">
    <name type="scientific">Parathalassolituus penaei</name>
    <dbReference type="NCBI Taxonomy" id="2997323"/>
    <lineage>
        <taxon>Bacteria</taxon>
        <taxon>Pseudomonadati</taxon>
        <taxon>Pseudomonadota</taxon>
        <taxon>Gammaproteobacteria</taxon>
        <taxon>Oceanospirillales</taxon>
        <taxon>Oceanospirillaceae</taxon>
        <taxon>Parathalassolituus</taxon>
    </lineage>
</organism>
<evidence type="ECO:0000256" key="3">
    <source>
        <dbReference type="ARBA" id="ARBA00023224"/>
    </source>
</evidence>
<dbReference type="EMBL" id="JAPNOA010000019">
    <property type="protein sequence ID" value="MCY0964827.1"/>
    <property type="molecule type" value="Genomic_DNA"/>
</dbReference>
<evidence type="ECO:0000259" key="7">
    <source>
        <dbReference type="PROSITE" id="PS50192"/>
    </source>
</evidence>
<evidence type="ECO:0000256" key="2">
    <source>
        <dbReference type="ARBA" id="ARBA00022519"/>
    </source>
</evidence>
<dbReference type="InterPro" id="IPR004089">
    <property type="entry name" value="MCPsignal_dom"/>
</dbReference>
<evidence type="ECO:0000256" key="4">
    <source>
        <dbReference type="ARBA" id="ARBA00029447"/>
    </source>
</evidence>
<dbReference type="AlphaFoldDB" id="A0A9X3EC38"/>
<keyword evidence="2" id="KW-0472">Membrane</keyword>
<accession>A0A9X3EC38</accession>
<evidence type="ECO:0000313" key="8">
    <source>
        <dbReference type="EMBL" id="MCY0964827.1"/>
    </source>
</evidence>
<dbReference type="PANTHER" id="PTHR32089:SF74">
    <property type="entry name" value="METHYL-ACCEPTING CHEMOTAXIS PROTEIN AER"/>
    <property type="match status" value="1"/>
</dbReference>
<feature type="domain" description="T-SNARE coiled-coil homology" evidence="7">
    <location>
        <begin position="118"/>
        <end position="163"/>
    </location>
</feature>
<protein>
    <submittedName>
        <fullName evidence="8">Methyl-accepting chemotaxis protein</fullName>
    </submittedName>
</protein>
<reference evidence="8" key="1">
    <citation type="submission" date="2022-11" db="EMBL/GenBank/DDBJ databases">
        <title>Parathalassolutuus dongxingensis gen. nov., sp. nov., a novel member of family Oceanospirillaceae isolated from a coastal shrimp pond in Guangxi, China.</title>
        <authorList>
            <person name="Chen H."/>
        </authorList>
    </citation>
    <scope>NUCLEOTIDE SEQUENCE</scope>
    <source>
        <strain evidence="8">G-43</strain>
    </source>
</reference>
<keyword evidence="9" id="KW-1185">Reference proteome</keyword>
<evidence type="ECO:0000313" key="9">
    <source>
        <dbReference type="Proteomes" id="UP001150830"/>
    </source>
</evidence>
<sequence>MAETARSSIEQLRDTVDNISSSVLELSGQTQHIARAAQMIEQIADQTNLLALNAAIEAARAGEQGRGFAVVADEVRQLALRTQESTREIHSIISGLTTKAQQSVAVADSGKAGAEEGVKRVRETEDMLNGISDAVGSIASMSIQMAAAVEEQAHVSDDIRHKIMAVNELAVKSLDKAAAATDSIRELDRTADNLHEMVLRFRR</sequence>
<comment type="subcellular location">
    <subcellularLocation>
        <location evidence="1">Cell inner membrane</location>
        <topology evidence="1">Multi-pass membrane protein</topology>
    </subcellularLocation>
</comment>
<keyword evidence="2" id="KW-1003">Cell membrane</keyword>
<dbReference type="PROSITE" id="PS50111">
    <property type="entry name" value="CHEMOTAXIS_TRANSDUC_2"/>
    <property type="match status" value="1"/>
</dbReference>
<proteinExistence type="inferred from homology"/>
<comment type="caution">
    <text evidence="8">The sequence shown here is derived from an EMBL/GenBank/DDBJ whole genome shotgun (WGS) entry which is preliminary data.</text>
</comment>
<keyword evidence="3 5" id="KW-0807">Transducer</keyword>
<evidence type="ECO:0000256" key="1">
    <source>
        <dbReference type="ARBA" id="ARBA00004429"/>
    </source>
</evidence>
<dbReference type="GO" id="GO:0005886">
    <property type="term" value="C:plasma membrane"/>
    <property type="evidence" value="ECO:0007669"/>
    <property type="project" value="UniProtKB-SubCell"/>
</dbReference>
<keyword evidence="2" id="KW-0997">Cell inner membrane</keyword>
<evidence type="ECO:0000256" key="5">
    <source>
        <dbReference type="PROSITE-ProRule" id="PRU00284"/>
    </source>
</evidence>
<dbReference type="PRINTS" id="PR00260">
    <property type="entry name" value="CHEMTRNSDUCR"/>
</dbReference>
<dbReference type="Proteomes" id="UP001150830">
    <property type="component" value="Unassembled WGS sequence"/>
</dbReference>